<dbReference type="GO" id="GO:0020037">
    <property type="term" value="F:heme binding"/>
    <property type="evidence" value="ECO:0007669"/>
    <property type="project" value="InterPro"/>
</dbReference>
<evidence type="ECO:0000256" key="9">
    <source>
        <dbReference type="RuleBase" id="RU000461"/>
    </source>
</evidence>
<keyword evidence="5 9" id="KW-0560">Oxidoreductase</keyword>
<proteinExistence type="inferred from homology"/>
<feature type="binding site" description="axial binding residue" evidence="8">
    <location>
        <position position="464"/>
    </location>
    <ligand>
        <name>heme</name>
        <dbReference type="ChEBI" id="CHEBI:30413"/>
    </ligand>
    <ligandPart>
        <name>Fe</name>
        <dbReference type="ChEBI" id="CHEBI:18248"/>
    </ligandPart>
</feature>
<evidence type="ECO:0000256" key="8">
    <source>
        <dbReference type="PIRSR" id="PIRSR602401-1"/>
    </source>
</evidence>
<dbReference type="Pfam" id="PF00067">
    <property type="entry name" value="p450"/>
    <property type="match status" value="1"/>
</dbReference>
<dbReference type="InterPro" id="IPR036396">
    <property type="entry name" value="Cyt_P450_sf"/>
</dbReference>
<dbReference type="GeneID" id="55970925"/>
<organism evidence="10 11">
    <name type="scientific">Geosmithia morbida</name>
    <dbReference type="NCBI Taxonomy" id="1094350"/>
    <lineage>
        <taxon>Eukaryota</taxon>
        <taxon>Fungi</taxon>
        <taxon>Dikarya</taxon>
        <taxon>Ascomycota</taxon>
        <taxon>Pezizomycotina</taxon>
        <taxon>Sordariomycetes</taxon>
        <taxon>Hypocreomycetidae</taxon>
        <taxon>Hypocreales</taxon>
        <taxon>Bionectriaceae</taxon>
        <taxon>Geosmithia</taxon>
    </lineage>
</organism>
<keyword evidence="4 8" id="KW-0479">Metal-binding</keyword>
<evidence type="ECO:0000313" key="11">
    <source>
        <dbReference type="Proteomes" id="UP000749293"/>
    </source>
</evidence>
<name>A0A9P5CYM7_9HYPO</name>
<dbReference type="RefSeq" id="XP_035318219.1">
    <property type="nucleotide sequence ID" value="XM_035466671.1"/>
</dbReference>
<dbReference type="GO" id="GO:0016705">
    <property type="term" value="F:oxidoreductase activity, acting on paired donors, with incorporation or reduction of molecular oxygen"/>
    <property type="evidence" value="ECO:0007669"/>
    <property type="project" value="InterPro"/>
</dbReference>
<comment type="similarity">
    <text evidence="2 9">Belongs to the cytochrome P450 family.</text>
</comment>
<keyword evidence="6 8" id="KW-0408">Iron</keyword>
<dbReference type="EMBL" id="JAANYQ010000023">
    <property type="protein sequence ID" value="KAF4119567.1"/>
    <property type="molecule type" value="Genomic_DNA"/>
</dbReference>
<dbReference type="PANTHER" id="PTHR24305:SF29">
    <property type="entry name" value="BENZOATE-PARA-HYDROXYLASE"/>
    <property type="match status" value="1"/>
</dbReference>
<dbReference type="InterPro" id="IPR050121">
    <property type="entry name" value="Cytochrome_P450_monoxygenase"/>
</dbReference>
<dbReference type="PROSITE" id="PS00086">
    <property type="entry name" value="CYTOCHROME_P450"/>
    <property type="match status" value="1"/>
</dbReference>
<dbReference type="InterPro" id="IPR001128">
    <property type="entry name" value="Cyt_P450"/>
</dbReference>
<dbReference type="PANTHER" id="PTHR24305">
    <property type="entry name" value="CYTOCHROME P450"/>
    <property type="match status" value="1"/>
</dbReference>
<gene>
    <name evidence="10" type="ORF">GMORB2_4697</name>
</gene>
<reference evidence="10" key="1">
    <citation type="submission" date="2020-03" db="EMBL/GenBank/DDBJ databases">
        <title>Site-based positive gene gene selection in Geosmithia morbida across the United States reveals a broad range of putative effectors and factors for local host and environmental adapation.</title>
        <authorList>
            <person name="Onufrak A."/>
            <person name="Murdoch R.W."/>
            <person name="Gazis R."/>
            <person name="Huff M."/>
            <person name="Staton M."/>
            <person name="Klingeman W."/>
            <person name="Hadziabdic D."/>
        </authorList>
    </citation>
    <scope>NUCLEOTIDE SEQUENCE</scope>
    <source>
        <strain evidence="10">1262</strain>
    </source>
</reference>
<dbReference type="GO" id="GO:0004497">
    <property type="term" value="F:monooxygenase activity"/>
    <property type="evidence" value="ECO:0007669"/>
    <property type="project" value="UniProtKB-KW"/>
</dbReference>
<accession>A0A9P5CYM7</accession>
<dbReference type="GO" id="GO:0005506">
    <property type="term" value="F:iron ion binding"/>
    <property type="evidence" value="ECO:0007669"/>
    <property type="project" value="InterPro"/>
</dbReference>
<dbReference type="Proteomes" id="UP000749293">
    <property type="component" value="Unassembled WGS sequence"/>
</dbReference>
<evidence type="ECO:0000256" key="3">
    <source>
        <dbReference type="ARBA" id="ARBA00022617"/>
    </source>
</evidence>
<evidence type="ECO:0000313" key="10">
    <source>
        <dbReference type="EMBL" id="KAF4119567.1"/>
    </source>
</evidence>
<dbReference type="AlphaFoldDB" id="A0A9P5CYM7"/>
<evidence type="ECO:0000256" key="5">
    <source>
        <dbReference type="ARBA" id="ARBA00023002"/>
    </source>
</evidence>
<comment type="caution">
    <text evidence="10">The sequence shown here is derived from an EMBL/GenBank/DDBJ whole genome shotgun (WGS) entry which is preliminary data.</text>
</comment>
<evidence type="ECO:0000256" key="2">
    <source>
        <dbReference type="ARBA" id="ARBA00010617"/>
    </source>
</evidence>
<dbReference type="PRINTS" id="PR00385">
    <property type="entry name" value="P450"/>
</dbReference>
<keyword evidence="3 8" id="KW-0349">Heme</keyword>
<dbReference type="OrthoDB" id="1470350at2759"/>
<dbReference type="Gene3D" id="1.10.630.10">
    <property type="entry name" value="Cytochrome P450"/>
    <property type="match status" value="1"/>
</dbReference>
<keyword evidence="11" id="KW-1185">Reference proteome</keyword>
<keyword evidence="7 9" id="KW-0503">Monooxygenase</keyword>
<sequence>MDLLQYLVLFSILLPAWAISYWVIPYFTTYKHLQEFPGPFVAKFSNIWLALGARNGKKYAWVDWAHRRYGNVVRVGFNHISIATPEGLHTVYAHGNGFLKDFFYEAFVSGVPGVFNVRDRQQHTAKRKIIAHAFSPTAVHDFEPHMSANLNRWVAQLDNIASRPAANGFGTMNMMPWCTFLAFDIIGDLAFGAPFGMVNSGRDECESTLPGQPTTYVPGAETLNRRGEVSSTLGLLPELRPFAKYLPDPFFTNGLKSVKNLHGIAVEAVSKRLAAAQDGTFDGGKRHDILEMLVNAKDAKGQPISREELVSEALTQLIAGSDTVSNTSCAVIYWILDGERRNPGKIVPRLQAELDAAIPAGSPIAAHSQVKNLRFLRQCIDEGMRMHSTSAIGLPRIVTSENGVSYGEHHFPRGTVLSVPSYSIHHDAEVWGPDVEEFKPDRWLNLTPRQKICFNPFSYGPRACVGQNVAHMELALIIGTAFHRYEFKLYQKTLDSHEGFSKKPDECWVGIKKRNIIPN</sequence>
<evidence type="ECO:0000256" key="1">
    <source>
        <dbReference type="ARBA" id="ARBA00001971"/>
    </source>
</evidence>
<dbReference type="CDD" id="cd11061">
    <property type="entry name" value="CYP67-like"/>
    <property type="match status" value="1"/>
</dbReference>
<dbReference type="InterPro" id="IPR017972">
    <property type="entry name" value="Cyt_P450_CS"/>
</dbReference>
<evidence type="ECO:0000256" key="6">
    <source>
        <dbReference type="ARBA" id="ARBA00023004"/>
    </source>
</evidence>
<dbReference type="InterPro" id="IPR002401">
    <property type="entry name" value="Cyt_P450_E_grp-I"/>
</dbReference>
<evidence type="ECO:0000256" key="4">
    <source>
        <dbReference type="ARBA" id="ARBA00022723"/>
    </source>
</evidence>
<evidence type="ECO:0000256" key="7">
    <source>
        <dbReference type="ARBA" id="ARBA00023033"/>
    </source>
</evidence>
<dbReference type="PRINTS" id="PR00463">
    <property type="entry name" value="EP450I"/>
</dbReference>
<comment type="cofactor">
    <cofactor evidence="1 8">
        <name>heme</name>
        <dbReference type="ChEBI" id="CHEBI:30413"/>
    </cofactor>
</comment>
<dbReference type="SUPFAM" id="SSF48264">
    <property type="entry name" value="Cytochrome P450"/>
    <property type="match status" value="1"/>
</dbReference>
<protein>
    <submittedName>
        <fullName evidence="10">Benzoate 4-monooxygenase</fullName>
    </submittedName>
</protein>